<dbReference type="RefSeq" id="WP_189360462.1">
    <property type="nucleotide sequence ID" value="NZ_BMWZ01000004.1"/>
</dbReference>
<feature type="domain" description="Exostosin GT47" evidence="1">
    <location>
        <begin position="236"/>
        <end position="306"/>
    </location>
</feature>
<dbReference type="EMBL" id="BMWZ01000004">
    <property type="protein sequence ID" value="GGZ80987.1"/>
    <property type="molecule type" value="Genomic_DNA"/>
</dbReference>
<dbReference type="AlphaFoldDB" id="A0A918R168"/>
<evidence type="ECO:0000259" key="1">
    <source>
        <dbReference type="Pfam" id="PF03016"/>
    </source>
</evidence>
<organism evidence="2 3">
    <name type="scientific">Algibacter mikhailovii</name>
    <dbReference type="NCBI Taxonomy" id="425498"/>
    <lineage>
        <taxon>Bacteria</taxon>
        <taxon>Pseudomonadati</taxon>
        <taxon>Bacteroidota</taxon>
        <taxon>Flavobacteriia</taxon>
        <taxon>Flavobacteriales</taxon>
        <taxon>Flavobacteriaceae</taxon>
        <taxon>Algibacter</taxon>
    </lineage>
</organism>
<dbReference type="Proteomes" id="UP000636004">
    <property type="component" value="Unassembled WGS sequence"/>
</dbReference>
<gene>
    <name evidence="2" type="ORF">GCM10007028_18000</name>
</gene>
<dbReference type="InterPro" id="IPR040911">
    <property type="entry name" value="Exostosin_GT47"/>
</dbReference>
<reference evidence="2" key="1">
    <citation type="journal article" date="2014" name="Int. J. Syst. Evol. Microbiol.">
        <title>Complete genome sequence of Corynebacterium casei LMG S-19264T (=DSM 44701T), isolated from a smear-ripened cheese.</title>
        <authorList>
            <consortium name="US DOE Joint Genome Institute (JGI-PGF)"/>
            <person name="Walter F."/>
            <person name="Albersmeier A."/>
            <person name="Kalinowski J."/>
            <person name="Ruckert C."/>
        </authorList>
    </citation>
    <scope>NUCLEOTIDE SEQUENCE</scope>
    <source>
        <strain evidence="2">KCTC 12710</strain>
    </source>
</reference>
<comment type="caution">
    <text evidence="2">The sequence shown here is derived from an EMBL/GenBank/DDBJ whole genome shotgun (WGS) entry which is preliminary data.</text>
</comment>
<name>A0A918R168_9FLAO</name>
<evidence type="ECO:0000313" key="3">
    <source>
        <dbReference type="Proteomes" id="UP000636004"/>
    </source>
</evidence>
<reference evidence="2" key="2">
    <citation type="submission" date="2020-09" db="EMBL/GenBank/DDBJ databases">
        <authorList>
            <person name="Sun Q."/>
            <person name="Kim S."/>
        </authorList>
    </citation>
    <scope>NUCLEOTIDE SEQUENCE</scope>
    <source>
        <strain evidence="2">KCTC 12710</strain>
    </source>
</reference>
<sequence length="352" mass="41168">MLKIYFDNSHYDARFRGQLFPLLKPFLKVPNFTDSERIVTYGVSEQDYLLVDSLAKSDIAVLTMSWDYYAQQKKMDLANLFINEVAKLDKIVWTVSLGDLGYKLPLYENVLVFRMSGLKSKLPTTHKGMPVFIDDPLKKQFDQDDIFPISYNKTPTVGFCGYADNDKKEVIKYTAKEYLKKGVNSFRKQPFERQPIFVAPLERFKLLRIFVEAHVIKSSFIYRKKYRAGANTEVLRKKTTLEYFNNIKQSQYILCIRGAGNFSVRFYETLAMGRIPVFINTDCLMPLEHIIDWKKHVVWLEAHDRDNVAQKVLAFHKALSKDQFENICRGNRKLWQDKLSLGGFFKLQKLKN</sequence>
<evidence type="ECO:0000313" key="2">
    <source>
        <dbReference type="EMBL" id="GGZ80987.1"/>
    </source>
</evidence>
<protein>
    <recommendedName>
        <fullName evidence="1">Exostosin GT47 domain-containing protein</fullName>
    </recommendedName>
</protein>
<keyword evidence="3" id="KW-1185">Reference proteome</keyword>
<dbReference type="Pfam" id="PF03016">
    <property type="entry name" value="Exostosin_GT47"/>
    <property type="match status" value="1"/>
</dbReference>
<accession>A0A918R168</accession>
<proteinExistence type="predicted"/>